<dbReference type="Pfam" id="PF13844">
    <property type="entry name" value="Glyco_transf_41"/>
    <property type="match status" value="2"/>
</dbReference>
<dbReference type="InterPro" id="IPR051939">
    <property type="entry name" value="Glycosyltr_41/O-GlcNAc_trsf"/>
</dbReference>
<dbReference type="OrthoDB" id="1660777at2"/>
<dbReference type="PANTHER" id="PTHR44835">
    <property type="entry name" value="UDP-N-ACETYLGLUCOSAMINE--PEPTIDE N-ACETYLGLUCOSAMINYLTRANSFERASE SPINDLY-RELATED"/>
    <property type="match status" value="1"/>
</dbReference>
<sequence>MSWIEDYNALREDIHTGYIYEAIEAILYMRAHEEIPADEQWRFSEMMGMCCCALADTEGAIAAYFEAATEDESLRLQREHFSRYLYFCHAAAQLTPKELQPQFAMCASLYQREEPLPPRASVHHARLRIGFLAPQFDHTAFYSALAVHLTEQYDVYAYALTDRTNAPASWAAAGVHTAVFAQGTPQEQAERICADEIDILIDLGGHRDGGATLPVLALRPAPVQLAGLDAVSTTGMPFVDAFLTDALLSPAGTEEFYSEELLHLPHALCYAADDALRCAPLAERAADAPLTFGVTQDFMCINEEVLKVWGRILKKLPKAQLILQDTEDSPLRVTTIVEMLDGLKLPMKRIFVKPGGAGALDYDSVDVVLDTFPFSGAAEAAEALLHGVPVVTLCGETHTARRSASVLAAAGQTQWIASDARAYERISCALAEDVAALRTRREALRDAVLASHLTGLAAYTASVAEALDSYWDAHGAKVNQ</sequence>
<evidence type="ECO:0000256" key="3">
    <source>
        <dbReference type="ARBA" id="ARBA00022679"/>
    </source>
</evidence>
<dbReference type="Gene3D" id="3.40.50.11380">
    <property type="match status" value="1"/>
</dbReference>
<keyword evidence="4" id="KW-0677">Repeat</keyword>
<accession>C4V3T8</accession>
<evidence type="ECO:0000313" key="7">
    <source>
        <dbReference type="EMBL" id="EEQ48507.1"/>
    </source>
</evidence>
<evidence type="ECO:0000256" key="5">
    <source>
        <dbReference type="ARBA" id="ARBA00022803"/>
    </source>
</evidence>
<dbReference type="GO" id="GO:0016757">
    <property type="term" value="F:glycosyltransferase activity"/>
    <property type="evidence" value="ECO:0007669"/>
    <property type="project" value="UniProtKB-KW"/>
</dbReference>
<dbReference type="PANTHER" id="PTHR44835:SF1">
    <property type="entry name" value="PROTEIN O-GLCNAC TRANSFERASE"/>
    <property type="match status" value="1"/>
</dbReference>
<dbReference type="InterPro" id="IPR029489">
    <property type="entry name" value="OGT/SEC/SPY_C"/>
</dbReference>
<dbReference type="RefSeq" id="WP_006689916.1">
    <property type="nucleotide sequence ID" value="NZ_GG694006.1"/>
</dbReference>
<protein>
    <submittedName>
        <fullName evidence="7">Tat pathway signal sequence domain protein</fullName>
    </submittedName>
</protein>
<keyword evidence="3" id="KW-0808">Transferase</keyword>
<keyword evidence="8" id="KW-1185">Reference proteome</keyword>
<evidence type="ECO:0000259" key="6">
    <source>
        <dbReference type="Pfam" id="PF13844"/>
    </source>
</evidence>
<evidence type="ECO:0000256" key="2">
    <source>
        <dbReference type="ARBA" id="ARBA00022676"/>
    </source>
</evidence>
<dbReference type="Proteomes" id="UP000005309">
    <property type="component" value="Unassembled WGS sequence"/>
</dbReference>
<organism evidence="7 8">
    <name type="scientific">Selenomonas flueggei ATCC 43531</name>
    <dbReference type="NCBI Taxonomy" id="638302"/>
    <lineage>
        <taxon>Bacteria</taxon>
        <taxon>Bacillati</taxon>
        <taxon>Bacillota</taxon>
        <taxon>Negativicutes</taxon>
        <taxon>Selenomonadales</taxon>
        <taxon>Selenomonadaceae</taxon>
        <taxon>Selenomonas</taxon>
    </lineage>
</organism>
<name>C4V3T8_9FIRM</name>
<evidence type="ECO:0000313" key="8">
    <source>
        <dbReference type="Proteomes" id="UP000005309"/>
    </source>
</evidence>
<dbReference type="STRING" id="638302.HMPREF0908_1182"/>
<evidence type="ECO:0000256" key="4">
    <source>
        <dbReference type="ARBA" id="ARBA00022737"/>
    </source>
</evidence>
<feature type="domain" description="O-GlcNAc transferase C-terminal" evidence="6">
    <location>
        <begin position="119"/>
        <end position="268"/>
    </location>
</feature>
<dbReference type="HOGENOM" id="CLU_001721_4_1_9"/>
<reference evidence="7 8" key="1">
    <citation type="submission" date="2009-04" db="EMBL/GenBank/DDBJ databases">
        <authorList>
            <person name="Qin X."/>
            <person name="Bachman B."/>
            <person name="Battles P."/>
            <person name="Bell A."/>
            <person name="Bess C."/>
            <person name="Bickham C."/>
            <person name="Chaboub L."/>
            <person name="Chen D."/>
            <person name="Coyle M."/>
            <person name="Deiros D.R."/>
            <person name="Dinh H."/>
            <person name="Forbes L."/>
            <person name="Fowler G."/>
            <person name="Francisco L."/>
            <person name="Fu Q."/>
            <person name="Gubbala S."/>
            <person name="Hale W."/>
            <person name="Han Y."/>
            <person name="Hemphill L."/>
            <person name="Highlander S.K."/>
            <person name="Hirani K."/>
            <person name="Hogues M."/>
            <person name="Jackson L."/>
            <person name="Jakkamsetti A."/>
            <person name="Javaid M."/>
            <person name="Jiang H."/>
            <person name="Korchina V."/>
            <person name="Kovar C."/>
            <person name="Lara F."/>
            <person name="Lee S."/>
            <person name="Mata R."/>
            <person name="Mathew T."/>
            <person name="Moen C."/>
            <person name="Morales K."/>
            <person name="Munidasa M."/>
            <person name="Nazareth L."/>
            <person name="Ngo R."/>
            <person name="Nguyen L."/>
            <person name="Okwuonu G."/>
            <person name="Ongeri F."/>
            <person name="Patil S."/>
            <person name="Petrosino J."/>
            <person name="Pham C."/>
            <person name="Pham P."/>
            <person name="Pu L.-L."/>
            <person name="Puazo M."/>
            <person name="Raj R."/>
            <person name="Reid J."/>
            <person name="Rouhana J."/>
            <person name="Saada N."/>
            <person name="Shang Y."/>
            <person name="Simmons D."/>
            <person name="Thornton R."/>
            <person name="Warren J."/>
            <person name="Weissenberger G."/>
            <person name="Zhang J."/>
            <person name="Zhang L."/>
            <person name="Zhou C."/>
            <person name="Zhu D."/>
            <person name="Muzny D."/>
            <person name="Worley K."/>
            <person name="Gibbs R."/>
        </authorList>
    </citation>
    <scope>NUCLEOTIDE SEQUENCE [LARGE SCALE GENOMIC DNA]</scope>
    <source>
        <strain evidence="7 8">ATCC 43531</strain>
    </source>
</reference>
<keyword evidence="2" id="KW-0328">Glycosyltransferase</keyword>
<comment type="pathway">
    <text evidence="1">Protein modification; protein glycosylation.</text>
</comment>
<dbReference type="EMBL" id="ACLA01000018">
    <property type="protein sequence ID" value="EEQ48507.1"/>
    <property type="molecule type" value="Genomic_DNA"/>
</dbReference>
<comment type="caution">
    <text evidence="7">The sequence shown here is derived from an EMBL/GenBank/DDBJ whole genome shotgun (WGS) entry which is preliminary data.</text>
</comment>
<gene>
    <name evidence="7" type="ORF">HMPREF0908_1182</name>
</gene>
<dbReference type="eggNOG" id="COG3914">
    <property type="taxonomic scope" value="Bacteria"/>
</dbReference>
<dbReference type="AlphaFoldDB" id="C4V3T8"/>
<keyword evidence="5" id="KW-0802">TPR repeat</keyword>
<evidence type="ECO:0000256" key="1">
    <source>
        <dbReference type="ARBA" id="ARBA00004922"/>
    </source>
</evidence>
<feature type="domain" description="O-GlcNAc transferase C-terminal" evidence="6">
    <location>
        <begin position="299"/>
        <end position="462"/>
    </location>
</feature>
<dbReference type="Gene3D" id="3.40.50.2000">
    <property type="entry name" value="Glycogen Phosphorylase B"/>
    <property type="match status" value="1"/>
</dbReference>
<proteinExistence type="predicted"/>